<dbReference type="Gene3D" id="3.30.565.10">
    <property type="entry name" value="Histidine kinase-like ATPase, C-terminal domain"/>
    <property type="match status" value="1"/>
</dbReference>
<evidence type="ECO:0000256" key="3">
    <source>
        <dbReference type="ARBA" id="ARBA00012438"/>
    </source>
</evidence>
<keyword evidence="10" id="KW-0812">Transmembrane</keyword>
<reference evidence="12" key="1">
    <citation type="submission" date="2022-10" db="EMBL/GenBank/DDBJ databases">
        <title>Rhodococcus sp.75.</title>
        <authorList>
            <person name="Sun M."/>
        </authorList>
    </citation>
    <scope>NUCLEOTIDE SEQUENCE</scope>
    <source>
        <strain evidence="12">75</strain>
    </source>
</reference>
<dbReference type="InterPro" id="IPR005467">
    <property type="entry name" value="His_kinase_dom"/>
</dbReference>
<name>A0ABY6P1R7_9NOCA</name>
<proteinExistence type="predicted"/>
<gene>
    <name evidence="12" type="ORF">RHODO2019_01630</name>
</gene>
<evidence type="ECO:0000256" key="1">
    <source>
        <dbReference type="ARBA" id="ARBA00000085"/>
    </source>
</evidence>
<dbReference type="Pfam" id="PF00512">
    <property type="entry name" value="HisKA"/>
    <property type="match status" value="1"/>
</dbReference>
<keyword evidence="10" id="KW-1133">Transmembrane helix</keyword>
<dbReference type="InterPro" id="IPR003594">
    <property type="entry name" value="HATPase_dom"/>
</dbReference>
<dbReference type="GO" id="GO:0005524">
    <property type="term" value="F:ATP binding"/>
    <property type="evidence" value="ECO:0007669"/>
    <property type="project" value="UniProtKB-KW"/>
</dbReference>
<dbReference type="InterPro" id="IPR036890">
    <property type="entry name" value="HATPase_C_sf"/>
</dbReference>
<dbReference type="CDD" id="cd00075">
    <property type="entry name" value="HATPase"/>
    <property type="match status" value="1"/>
</dbReference>
<organism evidence="12 13">
    <name type="scientific">Rhodococcus antarcticus</name>
    <dbReference type="NCBI Taxonomy" id="2987751"/>
    <lineage>
        <taxon>Bacteria</taxon>
        <taxon>Bacillati</taxon>
        <taxon>Actinomycetota</taxon>
        <taxon>Actinomycetes</taxon>
        <taxon>Mycobacteriales</taxon>
        <taxon>Nocardiaceae</taxon>
        <taxon>Rhodococcus</taxon>
    </lineage>
</organism>
<dbReference type="SMART" id="SM00387">
    <property type="entry name" value="HATPase_c"/>
    <property type="match status" value="1"/>
</dbReference>
<evidence type="ECO:0000259" key="11">
    <source>
        <dbReference type="PROSITE" id="PS50109"/>
    </source>
</evidence>
<feature type="domain" description="Histidine kinase" evidence="11">
    <location>
        <begin position="159"/>
        <end position="375"/>
    </location>
</feature>
<evidence type="ECO:0000256" key="2">
    <source>
        <dbReference type="ARBA" id="ARBA00004236"/>
    </source>
</evidence>
<evidence type="ECO:0000256" key="9">
    <source>
        <dbReference type="SAM" id="MobiDB-lite"/>
    </source>
</evidence>
<evidence type="ECO:0000256" key="5">
    <source>
        <dbReference type="ARBA" id="ARBA00022679"/>
    </source>
</evidence>
<dbReference type="EMBL" id="CP110615">
    <property type="protein sequence ID" value="UZJ25226.1"/>
    <property type="molecule type" value="Genomic_DNA"/>
</dbReference>
<accession>A0ABY6P1R7</accession>
<keyword evidence="13" id="KW-1185">Reference proteome</keyword>
<dbReference type="CDD" id="cd00082">
    <property type="entry name" value="HisKA"/>
    <property type="match status" value="1"/>
</dbReference>
<evidence type="ECO:0000256" key="6">
    <source>
        <dbReference type="ARBA" id="ARBA00022777"/>
    </source>
</evidence>
<dbReference type="Gene3D" id="3.30.450.20">
    <property type="entry name" value="PAS domain"/>
    <property type="match status" value="1"/>
</dbReference>
<dbReference type="PROSITE" id="PS50109">
    <property type="entry name" value="HIS_KIN"/>
    <property type="match status" value="1"/>
</dbReference>
<keyword evidence="12" id="KW-0067">ATP-binding</keyword>
<comment type="catalytic activity">
    <reaction evidence="1">
        <text>ATP + protein L-histidine = ADP + protein N-phospho-L-histidine.</text>
        <dbReference type="EC" id="2.7.13.3"/>
    </reaction>
</comment>
<evidence type="ECO:0000313" key="13">
    <source>
        <dbReference type="Proteomes" id="UP001164965"/>
    </source>
</evidence>
<dbReference type="SUPFAM" id="SSF55874">
    <property type="entry name" value="ATPase domain of HSP90 chaperone/DNA topoisomerase II/histidine kinase"/>
    <property type="match status" value="1"/>
</dbReference>
<dbReference type="PANTHER" id="PTHR45453:SF1">
    <property type="entry name" value="PHOSPHATE REGULON SENSOR PROTEIN PHOR"/>
    <property type="match status" value="1"/>
</dbReference>
<dbReference type="SMART" id="SM00388">
    <property type="entry name" value="HisKA"/>
    <property type="match status" value="1"/>
</dbReference>
<sequence length="403" mass="43121">MTVVGSVLLAIAATALGVVIGLVVLPSLRARRAEAVRARTGLTVSEVLDRVVESSENGIAVVDRFGDVVLCNPRAEELGVVHERRMDARAWTAVQRVFATREPVEVVLGADARPGRAPMAVIGLARPLGSDDDRFVVVEAADESERVRLDATRRDFVANVSHELKTPVGAMALLAEALLESPEDPEVVRHFASRILHESTRLGSLVTELIALSRLQGAEALPQLDVVDVDDVVAEALRRSDLSAEAAGIAVTVDRPSGLEVKGDRTLLVTALSNLVENAIAYSPAGSPVSVSRALRTDHVEVSVTDRGIGIPLEHQERVFERFFRVDPARSRVTGGTGLGLAIVKHVAANHDGGVRLWSRPGTGSTFTLRVPVHTEDVDDEAPPPRLVSTDGSTNRSRNGEPR</sequence>
<evidence type="ECO:0000256" key="4">
    <source>
        <dbReference type="ARBA" id="ARBA00022553"/>
    </source>
</evidence>
<dbReference type="InterPro" id="IPR036097">
    <property type="entry name" value="HisK_dim/P_sf"/>
</dbReference>
<dbReference type="Proteomes" id="UP001164965">
    <property type="component" value="Chromosome"/>
</dbReference>
<dbReference type="RefSeq" id="WP_265383332.1">
    <property type="nucleotide sequence ID" value="NZ_CP110615.1"/>
</dbReference>
<keyword evidence="12" id="KW-0547">Nucleotide-binding</keyword>
<dbReference type="InterPro" id="IPR050351">
    <property type="entry name" value="BphY/WalK/GraS-like"/>
</dbReference>
<evidence type="ECO:0000256" key="7">
    <source>
        <dbReference type="ARBA" id="ARBA00023012"/>
    </source>
</evidence>
<dbReference type="EC" id="2.7.13.3" evidence="3"/>
<dbReference type="Pfam" id="PF02518">
    <property type="entry name" value="HATPase_c"/>
    <property type="match status" value="1"/>
</dbReference>
<keyword evidence="5" id="KW-0808">Transferase</keyword>
<keyword evidence="4" id="KW-0597">Phosphoprotein</keyword>
<evidence type="ECO:0000256" key="10">
    <source>
        <dbReference type="SAM" id="Phobius"/>
    </source>
</evidence>
<keyword evidence="10" id="KW-0472">Membrane</keyword>
<dbReference type="SUPFAM" id="SSF47384">
    <property type="entry name" value="Homodimeric domain of signal transducing histidine kinase"/>
    <property type="match status" value="1"/>
</dbReference>
<dbReference type="PANTHER" id="PTHR45453">
    <property type="entry name" value="PHOSPHATE REGULON SENSOR PROTEIN PHOR"/>
    <property type="match status" value="1"/>
</dbReference>
<keyword evidence="7" id="KW-0902">Two-component regulatory system</keyword>
<dbReference type="InterPro" id="IPR004358">
    <property type="entry name" value="Sig_transdc_His_kin-like_C"/>
</dbReference>
<dbReference type="PRINTS" id="PR00344">
    <property type="entry name" value="BCTRLSENSOR"/>
</dbReference>
<evidence type="ECO:0000313" key="12">
    <source>
        <dbReference type="EMBL" id="UZJ25226.1"/>
    </source>
</evidence>
<dbReference type="InterPro" id="IPR003661">
    <property type="entry name" value="HisK_dim/P_dom"/>
</dbReference>
<protein>
    <recommendedName>
        <fullName evidence="8">Sensor-like histidine kinase SenX3</fullName>
        <ecNumber evidence="3">2.7.13.3</ecNumber>
    </recommendedName>
</protein>
<feature type="transmembrane region" description="Helical" evidence="10">
    <location>
        <begin position="6"/>
        <end position="28"/>
    </location>
</feature>
<dbReference type="Gene3D" id="1.10.287.130">
    <property type="match status" value="1"/>
</dbReference>
<evidence type="ECO:0000256" key="8">
    <source>
        <dbReference type="ARBA" id="ARBA00039401"/>
    </source>
</evidence>
<keyword evidence="6" id="KW-0418">Kinase</keyword>
<feature type="region of interest" description="Disordered" evidence="9">
    <location>
        <begin position="374"/>
        <end position="403"/>
    </location>
</feature>
<comment type="subcellular location">
    <subcellularLocation>
        <location evidence="2">Cell membrane</location>
    </subcellularLocation>
</comment>